<dbReference type="PIRSF" id="PIRSF036409">
    <property type="entry name" value="EutP_PduV"/>
    <property type="match status" value="1"/>
</dbReference>
<reference evidence="3" key="1">
    <citation type="submission" date="2023-06" db="EMBL/GenBank/DDBJ databases">
        <title>Identification and characterization of horizontal gene transfer across gut microbiota members of farm animals based on homology search.</title>
        <authorList>
            <person name="Zeman M."/>
            <person name="Kubasova T."/>
            <person name="Jahodarova E."/>
            <person name="Nykrynova M."/>
            <person name="Rychlik I."/>
        </authorList>
    </citation>
    <scope>NUCLEOTIDE SEQUENCE [LARGE SCALE GENOMIC DNA]</scope>
    <source>
        <strain evidence="3">105_WCHN</strain>
    </source>
</reference>
<proteinExistence type="inferred from homology"/>
<reference evidence="2 3" key="3">
    <citation type="submission" date="2023-06" db="EMBL/GenBank/DDBJ databases">
        <authorList>
            <person name="Zeman M."/>
            <person name="Kubasova T."/>
            <person name="Jahodarova E."/>
            <person name="Nykrynova M."/>
            <person name="Rychlik I."/>
        </authorList>
    </citation>
    <scope>NUCLEOTIDE SEQUENCE [LARGE SCALE GENOMIC DNA]</scope>
    <source>
        <strain evidence="2 3">105_WCHN</strain>
    </source>
</reference>
<sequence>MKRAMLIGPIGCGKTTLMQRLKHQQIKYDKTQAIEFSTNFIDTPGEYMEHHNIMRYLRTTAVDADIVVLLQSATDRRLVYPAGFCSMLTKPTLGLVTKIDQAGDGDIEYFRKLLLSAGVKKVIPISAIDGTNINEVRTALEEN</sequence>
<dbReference type="PANTHER" id="PTHR40453:SF1">
    <property type="entry name" value="PROTEIN YOEF"/>
    <property type="match status" value="1"/>
</dbReference>
<dbReference type="PANTHER" id="PTHR40453">
    <property type="entry name" value="PROTEIN YOEF"/>
    <property type="match status" value="1"/>
</dbReference>
<evidence type="ECO:0000313" key="2">
    <source>
        <dbReference type="EMBL" id="MDM8333198.1"/>
    </source>
</evidence>
<dbReference type="InterPro" id="IPR012381">
    <property type="entry name" value="EutP_PduV"/>
</dbReference>
<reference evidence="2 3" key="2">
    <citation type="submission" date="2023-06" db="EMBL/GenBank/DDBJ databases">
        <title>Identification and characterization of horizontal gene transfer across gut microbiota members of farm animals based on homology search.</title>
        <authorList>
            <person name="Schwarzerova J."/>
            <person name="Nykrynova M."/>
            <person name="Jureckova K."/>
            <person name="Cejkova D."/>
            <person name="Rychlik I."/>
        </authorList>
    </citation>
    <scope>NUCLEOTIDE SEQUENCE [LARGE SCALE GENOMIC DNA]</scope>
    <source>
        <strain evidence="2 3">105_WCHN</strain>
    </source>
</reference>
<comment type="caution">
    <text evidence="2">The sequence shown here is derived from an EMBL/GenBank/DDBJ whole genome shotgun (WGS) entry which is preliminary data.</text>
</comment>
<protein>
    <submittedName>
        <fullName evidence="2">EutP/PduV family microcompartment system protein</fullName>
    </submittedName>
</protein>
<evidence type="ECO:0000313" key="3">
    <source>
        <dbReference type="Proteomes" id="UP001529423"/>
    </source>
</evidence>
<comment type="similarity">
    <text evidence="1">Belongs to the EutP/PduV family.</text>
</comment>
<evidence type="ECO:0000256" key="1">
    <source>
        <dbReference type="PIRNR" id="PIRNR036409"/>
    </source>
</evidence>
<dbReference type="SUPFAM" id="SSF52540">
    <property type="entry name" value="P-loop containing nucleoside triphosphate hydrolases"/>
    <property type="match status" value="1"/>
</dbReference>
<organism evidence="2 3">
    <name type="scientific">Limosilactobacillus panis</name>
    <dbReference type="NCBI Taxonomy" id="47493"/>
    <lineage>
        <taxon>Bacteria</taxon>
        <taxon>Bacillati</taxon>
        <taxon>Bacillota</taxon>
        <taxon>Bacilli</taxon>
        <taxon>Lactobacillales</taxon>
        <taxon>Lactobacillaceae</taxon>
        <taxon>Limosilactobacillus</taxon>
    </lineage>
</organism>
<dbReference type="InterPro" id="IPR027417">
    <property type="entry name" value="P-loop_NTPase"/>
</dbReference>
<dbReference type="NCBIfam" id="TIGR02528">
    <property type="entry name" value="EutP"/>
    <property type="match status" value="1"/>
</dbReference>
<accession>A0ABT7VKD0</accession>
<dbReference type="Gene3D" id="3.40.50.300">
    <property type="entry name" value="P-loop containing nucleotide triphosphate hydrolases"/>
    <property type="match status" value="1"/>
</dbReference>
<dbReference type="EMBL" id="JAUDEO010000004">
    <property type="protein sequence ID" value="MDM8333198.1"/>
    <property type="molecule type" value="Genomic_DNA"/>
</dbReference>
<dbReference type="Pfam" id="PF10662">
    <property type="entry name" value="PduV-EutP"/>
    <property type="match status" value="1"/>
</dbReference>
<name>A0ABT7VKD0_9LACO</name>
<keyword evidence="3" id="KW-1185">Reference proteome</keyword>
<gene>
    <name evidence="2" type="primary">eutP</name>
    <name evidence="2" type="ORF">QUW46_01170</name>
</gene>
<dbReference type="RefSeq" id="WP_289558900.1">
    <property type="nucleotide sequence ID" value="NZ_JAUDEO010000004.1"/>
</dbReference>
<dbReference type="CDD" id="cd00882">
    <property type="entry name" value="Ras_like_GTPase"/>
    <property type="match status" value="1"/>
</dbReference>
<dbReference type="Proteomes" id="UP001529423">
    <property type="component" value="Unassembled WGS sequence"/>
</dbReference>
<keyword evidence="1" id="KW-0547">Nucleotide-binding</keyword>